<sequence>MNIKCENCNWEGKEEDLIHVADDYGSGKLETCPNCKDSWHLHDEEY</sequence>
<evidence type="ECO:0000313" key="1">
    <source>
        <dbReference type="EMBL" id="QQP10848.1"/>
    </source>
</evidence>
<organism evidence="1 2">
    <name type="scientific">Lysinibacillus agricola</name>
    <dbReference type="NCBI Taxonomy" id="2590012"/>
    <lineage>
        <taxon>Bacteria</taxon>
        <taxon>Bacillati</taxon>
        <taxon>Bacillota</taxon>
        <taxon>Bacilli</taxon>
        <taxon>Bacillales</taxon>
        <taxon>Bacillaceae</taxon>
        <taxon>Lysinibacillus</taxon>
    </lineage>
</organism>
<evidence type="ECO:0008006" key="3">
    <source>
        <dbReference type="Google" id="ProtNLM"/>
    </source>
</evidence>
<accession>A0ABX7APK1</accession>
<protein>
    <recommendedName>
        <fullName evidence="3">Small CPxCG-related zinc finger protein</fullName>
    </recommendedName>
</protein>
<dbReference type="EMBL" id="CP067341">
    <property type="protein sequence ID" value="QQP10848.1"/>
    <property type="molecule type" value="Genomic_DNA"/>
</dbReference>
<proteinExistence type="predicted"/>
<evidence type="ECO:0000313" key="2">
    <source>
        <dbReference type="Proteomes" id="UP000596049"/>
    </source>
</evidence>
<keyword evidence="2" id="KW-1185">Reference proteome</keyword>
<dbReference type="Proteomes" id="UP000596049">
    <property type="component" value="Chromosome"/>
</dbReference>
<name>A0ABX7APK1_9BACI</name>
<reference evidence="1 2" key="1">
    <citation type="submission" date="2020-01" db="EMBL/GenBank/DDBJ databases">
        <authorList>
            <person name="Liu G."/>
            <person name="Liu B."/>
        </authorList>
    </citation>
    <scope>NUCLEOTIDE SEQUENCE [LARGE SCALE GENOMIC DNA]</scope>
    <source>
        <strain evidence="1 2">FJAT-51161</strain>
    </source>
</reference>
<gene>
    <name evidence="1" type="ORF">FJQ98_16510</name>
</gene>
<dbReference type="RefSeq" id="WP_158003046.1">
    <property type="nucleotide sequence ID" value="NZ_CP067341.1"/>
</dbReference>